<proteinExistence type="predicted"/>
<organism evidence="1 2">
    <name type="scientific">Rhabditophanes sp. KR3021</name>
    <dbReference type="NCBI Taxonomy" id="114890"/>
    <lineage>
        <taxon>Eukaryota</taxon>
        <taxon>Metazoa</taxon>
        <taxon>Ecdysozoa</taxon>
        <taxon>Nematoda</taxon>
        <taxon>Chromadorea</taxon>
        <taxon>Rhabditida</taxon>
        <taxon>Tylenchina</taxon>
        <taxon>Panagrolaimomorpha</taxon>
        <taxon>Strongyloidoidea</taxon>
        <taxon>Alloionematidae</taxon>
        <taxon>Rhabditophanes</taxon>
    </lineage>
</organism>
<protein>
    <submittedName>
        <fullName evidence="2">TMEM135_C_rich domain-containing protein</fullName>
    </submittedName>
</protein>
<sequence>MSHHIRIVVLGEKAVGKSSFINAFVKRQMNQEYDPTVEEIVSADLIVDKKKYTLDILDTSGEELFIGQRKLYLSQAEAFLLVYSISKPSSLFKVIQLYHSLIAHRGTINCPIMLVGMQNDLELERQVLLDDGLSVSHELGVAFAEINRDDLVGILEIFVNLINQKIYLKSIDKSRFIRAKKNDMSHIKINHIKEDNGEIVSIRSRNNSTELIIPNTAESLNNNDEDNSIFKREIIGFSIGHFYNDLCACMWFTYLMVFLEKVQRFESSKAGFIMLVGQVGDSLSTILVGYLSDAGYIPSFLKRFGKRISWHMIGTVAVASSFSFIFSGCWFCKNSANSGFGATIYLLALILLFQFGWAAVQISHLALVPEMSSCHSVRNSMQSFRYAFSMIANVLVFCLLYTLFSRDKSPEVIDEGDLFSMAVLSKLFGDTLALNLLHGSCYEITHTWNPNCVGAIVDAVPGALQFSFKTYFPLYLIASLVSTKSFKKALNKKVLINSLRSTVFLTCNMIFLLYATCKLHQLLGFSTWLTLGYGSGLISSFLAILIENPHRRAALALYLTNQATETAYRQGIAHGYLPYIPYGQILPLAIGLAGLVYYNNKQQLPTFLSKVINFLLRTDKDQTFSNESLQKVSQITSFIKSLRKSSSKSDKCLHDHSCVSHIFEGSIKNFGYGLGVSTVINILTNAKTLISNPKEGVKNIFTLSLFKIPLFLSAMPTIFNTLQCSLNRFNLKEYSKYTPLISAAAASLAYPFFPNVSVALYIFWKLIEVFYEDMVNKGYFPKFKNWEVPLYSISTGYILGVAILEPQLLRPGYYAFLDKLTNTKLRLFNREYFDRIGNFGFNSNYLYQNTKIVLDPKYITINPLKYG</sequence>
<name>A0AC35U5M5_9BILA</name>
<evidence type="ECO:0000313" key="1">
    <source>
        <dbReference type="Proteomes" id="UP000095286"/>
    </source>
</evidence>
<dbReference type="Proteomes" id="UP000095286">
    <property type="component" value="Unplaced"/>
</dbReference>
<evidence type="ECO:0000313" key="2">
    <source>
        <dbReference type="WBParaSite" id="RSKR_0000771000.1"/>
    </source>
</evidence>
<reference evidence="2" key="1">
    <citation type="submission" date="2016-11" db="UniProtKB">
        <authorList>
            <consortium name="WormBaseParasite"/>
        </authorList>
    </citation>
    <scope>IDENTIFICATION</scope>
    <source>
        <strain evidence="2">KR3021</strain>
    </source>
</reference>
<dbReference type="WBParaSite" id="RSKR_0000771000.1">
    <property type="protein sequence ID" value="RSKR_0000771000.1"/>
    <property type="gene ID" value="RSKR_0000771000"/>
</dbReference>
<accession>A0AC35U5M5</accession>